<gene>
    <name evidence="1" type="ORF">BDY19DRAFT_121663</name>
</gene>
<comment type="caution">
    <text evidence="1">The sequence shown here is derived from an EMBL/GenBank/DDBJ whole genome shotgun (WGS) entry which is preliminary data.</text>
</comment>
<evidence type="ECO:0000313" key="2">
    <source>
        <dbReference type="Proteomes" id="UP001055072"/>
    </source>
</evidence>
<reference evidence="1" key="1">
    <citation type="journal article" date="2021" name="Environ. Microbiol.">
        <title>Gene family expansions and transcriptome signatures uncover fungal adaptations to wood decay.</title>
        <authorList>
            <person name="Hage H."/>
            <person name="Miyauchi S."/>
            <person name="Viragh M."/>
            <person name="Drula E."/>
            <person name="Min B."/>
            <person name="Chaduli D."/>
            <person name="Navarro D."/>
            <person name="Favel A."/>
            <person name="Norest M."/>
            <person name="Lesage-Meessen L."/>
            <person name="Balint B."/>
            <person name="Merenyi Z."/>
            <person name="de Eugenio L."/>
            <person name="Morin E."/>
            <person name="Martinez A.T."/>
            <person name="Baldrian P."/>
            <person name="Stursova M."/>
            <person name="Martinez M.J."/>
            <person name="Novotny C."/>
            <person name="Magnuson J.K."/>
            <person name="Spatafora J.W."/>
            <person name="Maurice S."/>
            <person name="Pangilinan J."/>
            <person name="Andreopoulos W."/>
            <person name="LaButti K."/>
            <person name="Hundley H."/>
            <person name="Na H."/>
            <person name="Kuo A."/>
            <person name="Barry K."/>
            <person name="Lipzen A."/>
            <person name="Henrissat B."/>
            <person name="Riley R."/>
            <person name="Ahrendt S."/>
            <person name="Nagy L.G."/>
            <person name="Grigoriev I.V."/>
            <person name="Martin F."/>
            <person name="Rosso M.N."/>
        </authorList>
    </citation>
    <scope>NUCLEOTIDE SEQUENCE</scope>
    <source>
        <strain evidence="1">CBS 384.51</strain>
    </source>
</reference>
<keyword evidence="2" id="KW-1185">Reference proteome</keyword>
<protein>
    <submittedName>
        <fullName evidence="1">Uncharacterized protein</fullName>
    </submittedName>
</protein>
<proteinExistence type="predicted"/>
<dbReference type="EMBL" id="MU274911">
    <property type="protein sequence ID" value="KAI0089042.1"/>
    <property type="molecule type" value="Genomic_DNA"/>
</dbReference>
<organism evidence="1 2">
    <name type="scientific">Irpex rosettiformis</name>
    <dbReference type="NCBI Taxonomy" id="378272"/>
    <lineage>
        <taxon>Eukaryota</taxon>
        <taxon>Fungi</taxon>
        <taxon>Dikarya</taxon>
        <taxon>Basidiomycota</taxon>
        <taxon>Agaricomycotina</taxon>
        <taxon>Agaricomycetes</taxon>
        <taxon>Polyporales</taxon>
        <taxon>Irpicaceae</taxon>
        <taxon>Irpex</taxon>
    </lineage>
</organism>
<dbReference type="Proteomes" id="UP001055072">
    <property type="component" value="Unassembled WGS sequence"/>
</dbReference>
<sequence length="819" mass="91830">MADNDNPSGNVVELTDSADFEDEAPAGIVTDTFSDQSSRDTIQDVPRSSMYRDTDSDASSDDDYFHDAVAGSEAEHVGGDNVQASEEMAQDTVTSVDESVAHPGESPSELVDAINGMYRILDLVGEEGSGGFIDKIVIAQESFGRFANSIYPGAYTSMTKINFAALDHMDVRPIGLYGSKSELVRYLIEVGVVDDEIAQKLLKASNEGETSLRSGMYLVNAPSTDLIYALYWPEETTWNDNASASVVVCFLSDEHAETLVWEDESESAVNELDDEMDRLFAFRVSKTNEKEENVVARDGFLVFRSGISCPAFHQNMPIDPQLLMPRLVLGETVSGFMTASYRPTRKSSAEKQDKYQLVFLRSQIQAGKIRIGDVDEDSLNILISAGLASRVPDAFDRFRRARAAFDEEIAMRKLEEGKRLAEQQKSLLPRLMLGVKYARAKAVLRVFKSFDISLVLKEAMEEDMDALVDLLKATYPGYGEFYDSPTRTAVTEKIPRPTFHTLKAKLLLLYDCFSSRPSLTPKERLRLSELSYGELLERQSAPESSSKGGFRAVFSLVSGAAAYIVIGSTQKSSPKETTPSKTSEDSDAVFLEKLARMVDTFPELANTAVEAREIAEDFIKTRIEEKTAAIASSFQEPEKKQLETHLRLEQARREQEVFQRTRHDLITAFNSQLVGHSTNYIEVTSLRPSRSSKDTFSIEGREKRIQPAAIEYAVEVLQLTEDDRVAMWQDDRHVPRPKLSSGRGSTIMFELPVTHRLRHIQLLPNKICLLVIFLTRLTVGGTRRRSIKTKWGLNFSLRSTRRNTCWLFLQRKRCKFMSS</sequence>
<name>A0ACB8U3T7_9APHY</name>
<accession>A0ACB8U3T7</accession>
<evidence type="ECO:0000313" key="1">
    <source>
        <dbReference type="EMBL" id="KAI0089042.1"/>
    </source>
</evidence>